<dbReference type="Pfam" id="PF07217">
    <property type="entry name" value="Het-C"/>
    <property type="match status" value="2"/>
</dbReference>
<dbReference type="Proteomes" id="UP000011682">
    <property type="component" value="Unassembled WGS sequence"/>
</dbReference>
<protein>
    <submittedName>
        <fullName evidence="2">Uncharacterized protein</fullName>
    </submittedName>
</protein>
<dbReference type="eggNOG" id="ENOG5032RVI">
    <property type="taxonomic scope" value="Bacteria"/>
</dbReference>
<organism evidence="2 3">
    <name type="scientific">Cystobacter fuscus (strain ATCC 25194 / DSM 2262 / NBRC 100088 / M29)</name>
    <dbReference type="NCBI Taxonomy" id="1242864"/>
    <lineage>
        <taxon>Bacteria</taxon>
        <taxon>Pseudomonadati</taxon>
        <taxon>Myxococcota</taxon>
        <taxon>Myxococcia</taxon>
        <taxon>Myxococcales</taxon>
        <taxon>Cystobacterineae</taxon>
        <taxon>Archangiaceae</taxon>
        <taxon>Cystobacter</taxon>
    </lineage>
</organism>
<proteinExistence type="predicted"/>
<gene>
    <name evidence="2" type="ORF">D187_000995</name>
</gene>
<keyword evidence="3" id="KW-1185">Reference proteome</keyword>
<dbReference type="InterPro" id="IPR010816">
    <property type="entry name" value="Het-C"/>
</dbReference>
<name>S9PFP7_CYSF2</name>
<evidence type="ECO:0000313" key="2">
    <source>
        <dbReference type="EMBL" id="EPX61212.1"/>
    </source>
</evidence>
<feature type="region of interest" description="Disordered" evidence="1">
    <location>
        <begin position="1"/>
        <end position="21"/>
    </location>
</feature>
<reference evidence="2" key="1">
    <citation type="submission" date="2013-05" db="EMBL/GenBank/DDBJ databases">
        <title>Genome assembly of Cystobacter fuscus DSM 2262.</title>
        <authorList>
            <person name="Sharma G."/>
            <person name="Khatri I."/>
            <person name="Kaur C."/>
            <person name="Mayilraj S."/>
            <person name="Subramanian S."/>
        </authorList>
    </citation>
    <scope>NUCLEOTIDE SEQUENCE [LARGE SCALE GENOMIC DNA]</scope>
    <source>
        <strain evidence="2">DSM 2262</strain>
    </source>
</reference>
<accession>S9PFP7</accession>
<sequence length="385" mass="43297">MYRAEEHIDNPHGIEDHSRDDKDFRKKWTQEEVAIDPATGMLNYIANRKGDWVTSAAYVENELRAAAALGMTPEGLRFLGNALHTLEDFYSHSNFTELLLLKLGHLQVYPWAHRKVQAPSPRYPLVTGKFGSNDIQVSLAYVLNENLTATKEYVPGQRTASTEILLILLKDIPSEYLDQKQVRRLEVLLGFKEEFVKNHPLMGRMIDELSKLMSKLPNAILSAQARKHATNVTKSQEEFLSNPSFLHPTHSQLSKDHDDHPLHLLAAALAMEVVREIGGLIAGVWTGKGTVETVVREALKYFVHPEDIQNAATDGRSWVFEWARQWARTNPAKLQLLERGAIINRQFTEAKQAEARIRAQGEAYGAPEALLAKVRGTLQGIEGLA</sequence>
<dbReference type="AlphaFoldDB" id="S9PFP7"/>
<comment type="caution">
    <text evidence="2">The sequence shown here is derived from an EMBL/GenBank/DDBJ whole genome shotgun (WGS) entry which is preliminary data.</text>
</comment>
<dbReference type="EMBL" id="ANAH02000010">
    <property type="protein sequence ID" value="EPX61212.1"/>
    <property type="molecule type" value="Genomic_DNA"/>
</dbReference>
<dbReference type="InterPro" id="IPR052577">
    <property type="entry name" value="VWA7"/>
</dbReference>
<evidence type="ECO:0000313" key="3">
    <source>
        <dbReference type="Proteomes" id="UP000011682"/>
    </source>
</evidence>
<dbReference type="PANTHER" id="PTHR14905:SF7">
    <property type="entry name" value="VON WILLEBRAND FACTOR A DOMAIN-CONTAINING PROTEIN 7"/>
    <property type="match status" value="1"/>
</dbReference>
<evidence type="ECO:0000256" key="1">
    <source>
        <dbReference type="SAM" id="MobiDB-lite"/>
    </source>
</evidence>
<dbReference type="PANTHER" id="PTHR14905">
    <property type="entry name" value="NG37"/>
    <property type="match status" value="1"/>
</dbReference>